<reference evidence="2 3" key="1">
    <citation type="submission" date="2016-05" db="EMBL/GenBank/DDBJ databases">
        <title>Bacillus thuringiensis and Bacillus weihenstephanensis as novel biocontrol agents of wilt causing Verticillium species.</title>
        <authorList>
            <person name="Hollensteiner J."/>
            <person name="Wemheuer F."/>
            <person name="Harting R."/>
            <person name="Kolarzyk A."/>
            <person name="Diaz-Valerio S."/>
            <person name="Poehlein A."/>
            <person name="Brzuszkiewicz E."/>
            <person name="Nesemann K."/>
            <person name="Braus-Stromeyer S."/>
            <person name="Braus G."/>
            <person name="Daniel R."/>
            <person name="Liesegang H."/>
        </authorList>
    </citation>
    <scope>NUCLEOTIDE SEQUENCE [LARGE SCALE GENOMIC DNA]</scope>
    <source>
        <strain evidence="2 3">GOE8</strain>
    </source>
</reference>
<evidence type="ECO:0000313" key="2">
    <source>
        <dbReference type="EMBL" id="OFD81714.1"/>
    </source>
</evidence>
<evidence type="ECO:0000313" key="3">
    <source>
        <dbReference type="Proteomes" id="UP000175706"/>
    </source>
</evidence>
<protein>
    <submittedName>
        <fullName evidence="2">Flagellar motor protein MotP</fullName>
    </submittedName>
</protein>
<keyword evidence="1" id="KW-1133">Transmembrane helix</keyword>
<keyword evidence="1" id="KW-0812">Transmembrane</keyword>
<name>A0A1E8BA60_BACMY</name>
<proteinExistence type="predicted"/>
<organism evidence="2 3">
    <name type="scientific">Bacillus mycoides</name>
    <dbReference type="NCBI Taxonomy" id="1405"/>
    <lineage>
        <taxon>Bacteria</taxon>
        <taxon>Bacillati</taxon>
        <taxon>Bacillota</taxon>
        <taxon>Bacilli</taxon>
        <taxon>Bacillales</taxon>
        <taxon>Bacillaceae</taxon>
        <taxon>Bacillus</taxon>
        <taxon>Bacillus cereus group</taxon>
    </lineage>
</organism>
<dbReference type="EMBL" id="LXLT01000020">
    <property type="protein sequence ID" value="OFD81714.1"/>
    <property type="molecule type" value="Genomic_DNA"/>
</dbReference>
<keyword evidence="2" id="KW-0282">Flagellum</keyword>
<dbReference type="InterPro" id="IPR047055">
    <property type="entry name" value="MotA-like"/>
</dbReference>
<keyword evidence="1" id="KW-0472">Membrane</keyword>
<accession>A0A1E8BA60</accession>
<keyword evidence="2" id="KW-0969">Cilium</keyword>
<dbReference type="GO" id="GO:0006935">
    <property type="term" value="P:chemotaxis"/>
    <property type="evidence" value="ECO:0007669"/>
    <property type="project" value="InterPro"/>
</dbReference>
<comment type="caution">
    <text evidence="2">The sequence shown here is derived from an EMBL/GenBank/DDBJ whole genome shotgun (WGS) entry which is preliminary data.</text>
</comment>
<dbReference type="PANTHER" id="PTHR30433">
    <property type="entry name" value="CHEMOTAXIS PROTEIN MOTA"/>
    <property type="match status" value="1"/>
</dbReference>
<sequence>MGDENQVLARPQRKKRKFDISSPIGITVGFAIVIAAIMLGGGGIKGFKNFLDVSSIFIVIGGTTATIIVAYRFGEIKKYTKSIFTFLHRREEDLEQLTDLFVDFSKKSKKHGLLSLEVDGEQVDNPFIQKGIEWLSRWNFWFK</sequence>
<dbReference type="GO" id="GO:0005886">
    <property type="term" value="C:plasma membrane"/>
    <property type="evidence" value="ECO:0007669"/>
    <property type="project" value="TreeGrafter"/>
</dbReference>
<dbReference type="GO" id="GO:0071978">
    <property type="term" value="P:bacterial-type flagellum-dependent swarming motility"/>
    <property type="evidence" value="ECO:0007669"/>
    <property type="project" value="InterPro"/>
</dbReference>
<keyword evidence="2" id="KW-0966">Cell projection</keyword>
<gene>
    <name evidence="2" type="ORF">BWGOE8_16380</name>
</gene>
<feature type="transmembrane region" description="Helical" evidence="1">
    <location>
        <begin position="20"/>
        <end position="41"/>
    </location>
</feature>
<evidence type="ECO:0000256" key="1">
    <source>
        <dbReference type="SAM" id="Phobius"/>
    </source>
</evidence>
<dbReference type="AlphaFoldDB" id="A0A1E8BA60"/>
<dbReference type="Proteomes" id="UP000175706">
    <property type="component" value="Unassembled WGS sequence"/>
</dbReference>
<feature type="transmembrane region" description="Helical" evidence="1">
    <location>
        <begin position="53"/>
        <end position="73"/>
    </location>
</feature>
<dbReference type="PANTHER" id="PTHR30433:SF2">
    <property type="entry name" value="MOTILITY PROTEIN A"/>
    <property type="match status" value="1"/>
</dbReference>
<dbReference type="PATRIC" id="fig|86662.25.peg.1623"/>